<comment type="similarity">
    <text evidence="2">Belongs to the PPase family.</text>
</comment>
<accession>A0ABN9Y4K3</accession>
<dbReference type="SUPFAM" id="SSF50324">
    <property type="entry name" value="Inorganic pyrophosphatase"/>
    <property type="match status" value="1"/>
</dbReference>
<keyword evidence="9" id="KW-1185">Reference proteome</keyword>
<evidence type="ECO:0000256" key="5">
    <source>
        <dbReference type="ARBA" id="ARBA00022801"/>
    </source>
</evidence>
<dbReference type="Gene3D" id="3.90.80.10">
    <property type="entry name" value="Inorganic pyrophosphatase"/>
    <property type="match status" value="1"/>
</dbReference>
<organism evidence="8 9">
    <name type="scientific">Prorocentrum cordatum</name>
    <dbReference type="NCBI Taxonomy" id="2364126"/>
    <lineage>
        <taxon>Eukaryota</taxon>
        <taxon>Sar</taxon>
        <taxon>Alveolata</taxon>
        <taxon>Dinophyceae</taxon>
        <taxon>Prorocentrales</taxon>
        <taxon>Prorocentraceae</taxon>
        <taxon>Prorocentrum</taxon>
    </lineage>
</organism>
<evidence type="ECO:0000313" key="9">
    <source>
        <dbReference type="Proteomes" id="UP001189429"/>
    </source>
</evidence>
<feature type="transmembrane region" description="Helical" evidence="7">
    <location>
        <begin position="82"/>
        <end position="107"/>
    </location>
</feature>
<keyword evidence="7" id="KW-0472">Membrane</keyword>
<keyword evidence="6" id="KW-0460">Magnesium</keyword>
<dbReference type="EC" id="3.6.1.1" evidence="3"/>
<sequence length="316" mass="34034">MEAAQHALESAKAVAFPLSLCMFALYPVALFIWTVFEGRSAARLQTKASVVDLSQDAGVGKEEVTKKAYRDGRQRTKARSAVFGRVLALALACLAAAVSVGALGAFVCGPPGQGHGRVGRTGRRQSMPAAPTADVSLWHDVDLHVKSWLDEDTGLFRYVNEIPLGTLDKHEVQPGEPYNRIVEDPVGSARLKAFGQPVPFNYGCFPQTYRDPDEIDELHGAPGDDDPLDVLDVSGHSVGVGDIVECRILGAVCLVDEGEADWKVFVVNTRAGPLAHARSVEDVEAVVPGRIQEMLGWMEDSETSSTARARTPPRCT</sequence>
<name>A0ABN9Y4K3_9DINO</name>
<keyword evidence="7" id="KW-1133">Transmembrane helix</keyword>
<dbReference type="EMBL" id="CAUYUJ010021860">
    <property type="protein sequence ID" value="CAK0907463.1"/>
    <property type="molecule type" value="Genomic_DNA"/>
</dbReference>
<evidence type="ECO:0000256" key="6">
    <source>
        <dbReference type="ARBA" id="ARBA00022842"/>
    </source>
</evidence>
<dbReference type="InterPro" id="IPR008162">
    <property type="entry name" value="Pyrophosphatase"/>
</dbReference>
<evidence type="ECO:0000256" key="3">
    <source>
        <dbReference type="ARBA" id="ARBA00012146"/>
    </source>
</evidence>
<protein>
    <recommendedName>
        <fullName evidence="3">inorganic diphosphatase</fullName>
        <ecNumber evidence="3">3.6.1.1</ecNumber>
    </recommendedName>
</protein>
<dbReference type="InterPro" id="IPR036649">
    <property type="entry name" value="Pyrophosphatase_sf"/>
</dbReference>
<evidence type="ECO:0000313" key="8">
    <source>
        <dbReference type="EMBL" id="CAK0907463.1"/>
    </source>
</evidence>
<comment type="caution">
    <text evidence="8">The sequence shown here is derived from an EMBL/GenBank/DDBJ whole genome shotgun (WGS) entry which is preliminary data.</text>
</comment>
<proteinExistence type="inferred from homology"/>
<reference evidence="8" key="1">
    <citation type="submission" date="2023-10" db="EMBL/GenBank/DDBJ databases">
        <authorList>
            <person name="Chen Y."/>
            <person name="Shah S."/>
            <person name="Dougan E. K."/>
            <person name="Thang M."/>
            <person name="Chan C."/>
        </authorList>
    </citation>
    <scope>NUCLEOTIDE SEQUENCE [LARGE SCALE GENOMIC DNA]</scope>
</reference>
<evidence type="ECO:0000256" key="2">
    <source>
        <dbReference type="ARBA" id="ARBA00006220"/>
    </source>
</evidence>
<evidence type="ECO:0000256" key="4">
    <source>
        <dbReference type="ARBA" id="ARBA00022723"/>
    </source>
</evidence>
<feature type="transmembrane region" description="Helical" evidence="7">
    <location>
        <begin position="14"/>
        <end position="36"/>
    </location>
</feature>
<keyword evidence="4" id="KW-0479">Metal-binding</keyword>
<dbReference type="PROSITE" id="PS00387">
    <property type="entry name" value="PPASE"/>
    <property type="match status" value="1"/>
</dbReference>
<keyword evidence="7" id="KW-0812">Transmembrane</keyword>
<keyword evidence="5" id="KW-0378">Hydrolase</keyword>
<dbReference type="Proteomes" id="UP001189429">
    <property type="component" value="Unassembled WGS sequence"/>
</dbReference>
<gene>
    <name evidence="8" type="ORF">PCOR1329_LOCUS82465</name>
</gene>
<dbReference type="PANTHER" id="PTHR10286">
    <property type="entry name" value="INORGANIC PYROPHOSPHATASE"/>
    <property type="match status" value="1"/>
</dbReference>
<comment type="cofactor">
    <cofactor evidence="1">
        <name>Mg(2+)</name>
        <dbReference type="ChEBI" id="CHEBI:18420"/>
    </cofactor>
</comment>
<dbReference type="Pfam" id="PF00719">
    <property type="entry name" value="Pyrophosphatase"/>
    <property type="match status" value="1"/>
</dbReference>
<evidence type="ECO:0000256" key="1">
    <source>
        <dbReference type="ARBA" id="ARBA00001946"/>
    </source>
</evidence>
<evidence type="ECO:0000256" key="7">
    <source>
        <dbReference type="SAM" id="Phobius"/>
    </source>
</evidence>